<comment type="caution">
    <text evidence="1">The sequence shown here is derived from an EMBL/GenBank/DDBJ whole genome shotgun (WGS) entry which is preliminary data.</text>
</comment>
<dbReference type="CDD" id="cd09272">
    <property type="entry name" value="RNase_HI_RT_Ty1"/>
    <property type="match status" value="1"/>
</dbReference>
<evidence type="ECO:0000313" key="1">
    <source>
        <dbReference type="EMBL" id="GEU92012.1"/>
    </source>
</evidence>
<dbReference type="PANTHER" id="PTHR11439">
    <property type="entry name" value="GAG-POL-RELATED RETROTRANSPOSON"/>
    <property type="match status" value="1"/>
</dbReference>
<dbReference type="AlphaFoldDB" id="A0A6L2P411"/>
<accession>A0A6L2P411</accession>
<name>A0A6L2P411_TANCI</name>
<gene>
    <name evidence="1" type="ORF">Tci_063990</name>
</gene>
<proteinExistence type="predicted"/>
<sequence length="277" mass="30980">MLCVMNIMHLLRMKLLGFLCHDHLTRTLFALCGCLCTSTLQMDPLAYKARLFANGSNQQIGVDYDETFSPLVTPATIRTVLSISVSRDATGMFLYQRKYAMGNFGACNLTDFLCMHDPREPHQVGCLTTRPSTSGYCVFLGKNLLSCSSKHQDTLTRSSAEAEYRDVANVVSETAWLRNLLPELHSPLQCATLVYCDNVSVVYMSSNPIQHPRTKHVETDIHFVSNQVAAGHVRVLYVPSCYQFTDIFTKRVPYALFDDIRSSLSVRPSLTLTAEGC</sequence>
<reference evidence="1" key="1">
    <citation type="journal article" date="2019" name="Sci. Rep.">
        <title>Draft genome of Tanacetum cinerariifolium, the natural source of mosquito coil.</title>
        <authorList>
            <person name="Yamashiro T."/>
            <person name="Shiraishi A."/>
            <person name="Satake H."/>
            <person name="Nakayama K."/>
        </authorList>
    </citation>
    <scope>NUCLEOTIDE SEQUENCE</scope>
</reference>
<dbReference type="PANTHER" id="PTHR11439:SF524">
    <property type="entry name" value="RNA-DIRECTED DNA POLYMERASE, PROTEIN KINASE RLK-PELLE-DLSV FAMILY"/>
    <property type="match status" value="1"/>
</dbReference>
<dbReference type="EMBL" id="BKCJ010010534">
    <property type="protein sequence ID" value="GEU92012.1"/>
    <property type="molecule type" value="Genomic_DNA"/>
</dbReference>
<protein>
    <submittedName>
        <fullName evidence="1">NBS-containing resistance-like protein</fullName>
    </submittedName>
</protein>
<organism evidence="1">
    <name type="scientific">Tanacetum cinerariifolium</name>
    <name type="common">Dalmatian daisy</name>
    <name type="synonym">Chrysanthemum cinerariifolium</name>
    <dbReference type="NCBI Taxonomy" id="118510"/>
    <lineage>
        <taxon>Eukaryota</taxon>
        <taxon>Viridiplantae</taxon>
        <taxon>Streptophyta</taxon>
        <taxon>Embryophyta</taxon>
        <taxon>Tracheophyta</taxon>
        <taxon>Spermatophyta</taxon>
        <taxon>Magnoliopsida</taxon>
        <taxon>eudicotyledons</taxon>
        <taxon>Gunneridae</taxon>
        <taxon>Pentapetalae</taxon>
        <taxon>asterids</taxon>
        <taxon>campanulids</taxon>
        <taxon>Asterales</taxon>
        <taxon>Asteraceae</taxon>
        <taxon>Asteroideae</taxon>
        <taxon>Anthemideae</taxon>
        <taxon>Anthemidinae</taxon>
        <taxon>Tanacetum</taxon>
    </lineage>
</organism>